<dbReference type="Pfam" id="PF09297">
    <property type="entry name" value="Zn_ribbon_NUD"/>
    <property type="match status" value="1"/>
</dbReference>
<dbReference type="InterPro" id="IPR015797">
    <property type="entry name" value="NUDIX_hydrolase-like_dom_sf"/>
</dbReference>
<dbReference type="Pfam" id="PF09296">
    <property type="entry name" value="NUDIX-like"/>
    <property type="match status" value="1"/>
</dbReference>
<dbReference type="GO" id="GO:0005829">
    <property type="term" value="C:cytosol"/>
    <property type="evidence" value="ECO:0007669"/>
    <property type="project" value="TreeGrafter"/>
</dbReference>
<evidence type="ECO:0000256" key="4">
    <source>
        <dbReference type="ARBA" id="ARBA00012381"/>
    </source>
</evidence>
<dbReference type="Gene3D" id="3.90.79.20">
    <property type="match status" value="1"/>
</dbReference>
<dbReference type="PRINTS" id="PR00502">
    <property type="entry name" value="NUDIXFAMILY"/>
</dbReference>
<keyword evidence="13" id="KW-1185">Reference proteome</keyword>
<evidence type="ECO:0000256" key="3">
    <source>
        <dbReference type="ARBA" id="ARBA00009595"/>
    </source>
</evidence>
<sequence>MRRTLVPQTSPFSRIHPSRPNVYTGSPLDRAAERRGDDDYIASLLASSQAVVAPIWRAQSLFHGEAVRFFSPADTVGWGITDQHWIFLGLWQEKPVFTLDLHHLEDPLTVLAVPDGTFGDIRHHGGLLTPDEASILAHARGLVHWQSRTRFCGVCGSACVPTSAGHVMHCKGCGTDHFPRSDPAVIMLVVKDDRVLLGHASRFKEGMYSTLAGFVEPGESLEEAVRREVFEETGVRVGAVGYHSSQPWPFPQSLMLGFYAEGLSEEITFHDAELDDARWFSRDMCRNPDAHGFLLPGPDSIARRLIEDWLAAGA</sequence>
<organism evidence="12 13">
    <name type="scientific">Acidisoma silvae</name>
    <dbReference type="NCBI Taxonomy" id="2802396"/>
    <lineage>
        <taxon>Bacteria</taxon>
        <taxon>Pseudomonadati</taxon>
        <taxon>Pseudomonadota</taxon>
        <taxon>Alphaproteobacteria</taxon>
        <taxon>Acetobacterales</taxon>
        <taxon>Acidocellaceae</taxon>
        <taxon>Acidisoma</taxon>
    </lineage>
</organism>
<evidence type="ECO:0000313" key="12">
    <source>
        <dbReference type="EMBL" id="MCB8874084.1"/>
    </source>
</evidence>
<dbReference type="Gene3D" id="3.90.79.10">
    <property type="entry name" value="Nucleoside Triphosphate Pyrophosphohydrolase"/>
    <property type="match status" value="1"/>
</dbReference>
<keyword evidence="7" id="KW-0460">Magnesium</keyword>
<evidence type="ECO:0000256" key="8">
    <source>
        <dbReference type="ARBA" id="ARBA00023027"/>
    </source>
</evidence>
<comment type="cofactor">
    <cofactor evidence="1">
        <name>Mg(2+)</name>
        <dbReference type="ChEBI" id="CHEBI:18420"/>
    </cofactor>
</comment>
<dbReference type="PROSITE" id="PS00893">
    <property type="entry name" value="NUDIX_BOX"/>
    <property type="match status" value="1"/>
</dbReference>
<evidence type="ECO:0000256" key="7">
    <source>
        <dbReference type="ARBA" id="ARBA00022842"/>
    </source>
</evidence>
<dbReference type="GO" id="GO:0006742">
    <property type="term" value="P:NADP+ catabolic process"/>
    <property type="evidence" value="ECO:0007669"/>
    <property type="project" value="TreeGrafter"/>
</dbReference>
<keyword evidence="6 10" id="KW-0378">Hydrolase</keyword>
<dbReference type="NCBIfam" id="NF001299">
    <property type="entry name" value="PRK00241.1"/>
    <property type="match status" value="1"/>
</dbReference>
<dbReference type="PROSITE" id="PS51462">
    <property type="entry name" value="NUDIX"/>
    <property type="match status" value="1"/>
</dbReference>
<dbReference type="PANTHER" id="PTHR42904:SF6">
    <property type="entry name" value="NAD-CAPPED RNA HYDROLASE NUDT12"/>
    <property type="match status" value="1"/>
</dbReference>
<accession>A0A963YNN8</accession>
<evidence type="ECO:0000256" key="9">
    <source>
        <dbReference type="ARBA" id="ARBA00023679"/>
    </source>
</evidence>
<feature type="domain" description="Nudix hydrolase" evidence="11">
    <location>
        <begin position="179"/>
        <end position="307"/>
    </location>
</feature>
<dbReference type="InterPro" id="IPR015376">
    <property type="entry name" value="Znr_NADH_PPase"/>
</dbReference>
<reference evidence="12" key="2">
    <citation type="submission" date="2021-01" db="EMBL/GenBank/DDBJ databases">
        <authorList>
            <person name="Mieszkin S."/>
            <person name="Pouder E."/>
            <person name="Alain K."/>
        </authorList>
    </citation>
    <scope>NUCLEOTIDE SEQUENCE</scope>
    <source>
        <strain evidence="12">HW T2.11</strain>
    </source>
</reference>
<dbReference type="AlphaFoldDB" id="A0A963YNN8"/>
<keyword evidence="8" id="KW-0520">NAD</keyword>
<dbReference type="InterPro" id="IPR049734">
    <property type="entry name" value="NudC-like_C"/>
</dbReference>
<comment type="cofactor">
    <cofactor evidence="2">
        <name>Zn(2+)</name>
        <dbReference type="ChEBI" id="CHEBI:29105"/>
    </cofactor>
</comment>
<dbReference type="InterPro" id="IPR015375">
    <property type="entry name" value="NADH_PPase-like_N"/>
</dbReference>
<dbReference type="InterPro" id="IPR000086">
    <property type="entry name" value="NUDIX_hydrolase_dom"/>
</dbReference>
<name>A0A963YNN8_9PROT</name>
<proteinExistence type="inferred from homology"/>
<dbReference type="GO" id="GO:0046872">
    <property type="term" value="F:metal ion binding"/>
    <property type="evidence" value="ECO:0007669"/>
    <property type="project" value="UniProtKB-KW"/>
</dbReference>
<evidence type="ECO:0000256" key="2">
    <source>
        <dbReference type="ARBA" id="ARBA00001947"/>
    </source>
</evidence>
<comment type="caution">
    <text evidence="12">The sequence shown here is derived from an EMBL/GenBank/DDBJ whole genome shotgun (WGS) entry which is preliminary data.</text>
</comment>
<protein>
    <recommendedName>
        <fullName evidence="4">NAD(+) diphosphatase</fullName>
        <ecNumber evidence="4">3.6.1.22</ecNumber>
    </recommendedName>
</protein>
<comment type="similarity">
    <text evidence="3">Belongs to the Nudix hydrolase family. NudC subfamily.</text>
</comment>
<evidence type="ECO:0000259" key="11">
    <source>
        <dbReference type="PROSITE" id="PS51462"/>
    </source>
</evidence>
<keyword evidence="5" id="KW-0479">Metal-binding</keyword>
<evidence type="ECO:0000256" key="10">
    <source>
        <dbReference type="RuleBase" id="RU003476"/>
    </source>
</evidence>
<comment type="catalytic activity">
    <reaction evidence="9">
        <text>a 5'-end NAD(+)-phospho-ribonucleoside in mRNA + H2O = a 5'-end phospho-adenosine-phospho-ribonucleoside in mRNA + beta-nicotinamide D-ribonucleotide + 2 H(+)</text>
        <dbReference type="Rhea" id="RHEA:60876"/>
        <dbReference type="Rhea" id="RHEA-COMP:15698"/>
        <dbReference type="Rhea" id="RHEA-COMP:15719"/>
        <dbReference type="ChEBI" id="CHEBI:14649"/>
        <dbReference type="ChEBI" id="CHEBI:15377"/>
        <dbReference type="ChEBI" id="CHEBI:15378"/>
        <dbReference type="ChEBI" id="CHEBI:144029"/>
        <dbReference type="ChEBI" id="CHEBI:144051"/>
    </reaction>
    <physiologicalReaction direction="left-to-right" evidence="9">
        <dbReference type="Rhea" id="RHEA:60877"/>
    </physiologicalReaction>
</comment>
<evidence type="ECO:0000256" key="6">
    <source>
        <dbReference type="ARBA" id="ARBA00022801"/>
    </source>
</evidence>
<evidence type="ECO:0000256" key="1">
    <source>
        <dbReference type="ARBA" id="ARBA00001946"/>
    </source>
</evidence>
<reference evidence="12" key="1">
    <citation type="journal article" date="2021" name="Microorganisms">
        <title>Acidisoma silvae sp. nov. and Acidisomacellulosilytica sp. nov., Two Acidophilic Bacteria Isolated from Decaying Wood, Hydrolyzing Cellulose and Producing Poly-3-hydroxybutyrate.</title>
        <authorList>
            <person name="Mieszkin S."/>
            <person name="Pouder E."/>
            <person name="Uroz S."/>
            <person name="Simon-Colin C."/>
            <person name="Alain K."/>
        </authorList>
    </citation>
    <scope>NUCLEOTIDE SEQUENCE</scope>
    <source>
        <strain evidence="12">HW T2.11</strain>
    </source>
</reference>
<dbReference type="Proteomes" id="UP000708298">
    <property type="component" value="Unassembled WGS sequence"/>
</dbReference>
<dbReference type="PANTHER" id="PTHR42904">
    <property type="entry name" value="NUDIX HYDROLASE, NUDC SUBFAMILY"/>
    <property type="match status" value="1"/>
</dbReference>
<dbReference type="RefSeq" id="WP_227319739.1">
    <property type="nucleotide sequence ID" value="NZ_JAESVB010000001.1"/>
</dbReference>
<dbReference type="EC" id="3.6.1.22" evidence="4"/>
<evidence type="ECO:0000256" key="5">
    <source>
        <dbReference type="ARBA" id="ARBA00022723"/>
    </source>
</evidence>
<evidence type="ECO:0000313" key="13">
    <source>
        <dbReference type="Proteomes" id="UP000708298"/>
    </source>
</evidence>
<gene>
    <name evidence="12" type="primary">nudC</name>
    <name evidence="12" type="ORF">ASILVAE211_02730</name>
</gene>
<dbReference type="InterPro" id="IPR020084">
    <property type="entry name" value="NUDIX_hydrolase_CS"/>
</dbReference>
<dbReference type="CDD" id="cd03429">
    <property type="entry name" value="NUDIX_NADH_pyrophosphatase_Nudt13"/>
    <property type="match status" value="1"/>
</dbReference>
<dbReference type="InterPro" id="IPR050241">
    <property type="entry name" value="NAD-cap_RNA_hydrolase_NudC"/>
</dbReference>
<dbReference type="Pfam" id="PF00293">
    <property type="entry name" value="NUDIX"/>
    <property type="match status" value="1"/>
</dbReference>
<dbReference type="GO" id="GO:0019677">
    <property type="term" value="P:NAD+ catabolic process"/>
    <property type="evidence" value="ECO:0007669"/>
    <property type="project" value="TreeGrafter"/>
</dbReference>
<dbReference type="SUPFAM" id="SSF55811">
    <property type="entry name" value="Nudix"/>
    <property type="match status" value="1"/>
</dbReference>
<dbReference type="EMBL" id="JAESVB010000001">
    <property type="protein sequence ID" value="MCB8874084.1"/>
    <property type="molecule type" value="Genomic_DNA"/>
</dbReference>
<dbReference type="GO" id="GO:0035529">
    <property type="term" value="F:NADH pyrophosphatase activity"/>
    <property type="evidence" value="ECO:0007669"/>
    <property type="project" value="TreeGrafter"/>
</dbReference>
<dbReference type="InterPro" id="IPR020476">
    <property type="entry name" value="Nudix_hydrolase"/>
</dbReference>